<keyword evidence="4" id="KW-0732">Signal</keyword>
<name>A0A0E2EKX8_TREDN</name>
<organism evidence="5">
    <name type="scientific">Treponema denticola H-22</name>
    <dbReference type="NCBI Taxonomy" id="999432"/>
    <lineage>
        <taxon>Bacteria</taxon>
        <taxon>Pseudomonadati</taxon>
        <taxon>Spirochaetota</taxon>
        <taxon>Spirochaetia</taxon>
        <taxon>Spirochaetales</taxon>
        <taxon>Treponemataceae</taxon>
        <taxon>Treponema</taxon>
    </lineage>
</organism>
<comment type="caution">
    <text evidence="5">The sequence shown here is derived from an EMBL/GenBank/DDBJ whole genome shotgun (WGS) entry which is preliminary data.</text>
</comment>
<dbReference type="PATRIC" id="fig|999432.5.peg.444"/>
<dbReference type="PROSITE" id="PS51257">
    <property type="entry name" value="PROKAR_LIPOPROTEIN"/>
    <property type="match status" value="1"/>
</dbReference>
<evidence type="ECO:0000256" key="1">
    <source>
        <dbReference type="ARBA" id="ARBA00022737"/>
    </source>
</evidence>
<accession>A0A0E2EKX8</accession>
<dbReference type="PANTHER" id="PTHR45586">
    <property type="entry name" value="TPR REPEAT-CONTAINING PROTEIN PA4667"/>
    <property type="match status" value="1"/>
</dbReference>
<feature type="repeat" description="TPR" evidence="3">
    <location>
        <begin position="506"/>
        <end position="539"/>
    </location>
</feature>
<dbReference type="Gene3D" id="1.25.40.10">
    <property type="entry name" value="Tetratricopeptide repeat domain"/>
    <property type="match status" value="2"/>
</dbReference>
<dbReference type="InterPro" id="IPR019734">
    <property type="entry name" value="TPR_rpt"/>
</dbReference>
<reference evidence="5" key="1">
    <citation type="submission" date="2012-01" db="EMBL/GenBank/DDBJ databases">
        <title>The Genome Sequence of Treponema denticola H-22.</title>
        <authorList>
            <consortium name="The Broad Institute Genome Sequencing Platform"/>
            <person name="Earl A."/>
            <person name="Ward D."/>
            <person name="Feldgarden M."/>
            <person name="Gevers D."/>
            <person name="Blanton J.M."/>
            <person name="Fenno C.J."/>
            <person name="Baranova O.V."/>
            <person name="Mathney J."/>
            <person name="Dewhirst F.E."/>
            <person name="Izard J."/>
            <person name="Young S.K."/>
            <person name="Zeng Q."/>
            <person name="Gargeya S."/>
            <person name="Fitzgerald M."/>
            <person name="Haas B."/>
            <person name="Abouelleil A."/>
            <person name="Alvarado L."/>
            <person name="Arachchi H.M."/>
            <person name="Berlin A."/>
            <person name="Chapman S.B."/>
            <person name="Gearin G."/>
            <person name="Goldberg J."/>
            <person name="Griggs A."/>
            <person name="Gujja S."/>
            <person name="Hansen M."/>
            <person name="Heiman D."/>
            <person name="Howarth C."/>
            <person name="Larimer J."/>
            <person name="Lui A."/>
            <person name="MacDonald P.J.P."/>
            <person name="McCowen C."/>
            <person name="Montmayeur A."/>
            <person name="Murphy C."/>
            <person name="Neiman D."/>
            <person name="Pearson M."/>
            <person name="Priest M."/>
            <person name="Roberts A."/>
            <person name="Saif S."/>
            <person name="Shea T."/>
            <person name="Sisk P."/>
            <person name="Stolte C."/>
            <person name="Sykes S."/>
            <person name="Wortman J."/>
            <person name="Nusbaum C."/>
            <person name="Birren B."/>
        </authorList>
    </citation>
    <scope>NUCLEOTIDE SEQUENCE [LARGE SCALE GENOMIC DNA]</scope>
    <source>
        <strain evidence="5">H-22</strain>
    </source>
</reference>
<proteinExistence type="predicted"/>
<evidence type="ECO:0000256" key="4">
    <source>
        <dbReference type="SAM" id="SignalP"/>
    </source>
</evidence>
<gene>
    <name evidence="5" type="ORF">HMPREF9726_00430</name>
</gene>
<dbReference type="PROSITE" id="PS50005">
    <property type="entry name" value="TPR"/>
    <property type="match status" value="1"/>
</dbReference>
<evidence type="ECO:0000256" key="3">
    <source>
        <dbReference type="PROSITE-ProRule" id="PRU00339"/>
    </source>
</evidence>
<sequence length="553" mass="62325">MQRLKTVFILFIAFLFFSCSGKTNEQAFFKELSKIDLQIAEGYQAKALKSLKRLQKKAVNSTNYVSIVKRQLKLNSIPDALISLQTGIKKLPDSPELSALLTSILIDSGKPAEALPYCEKLKDTPYASLGAEASILSDIALNSFNSDFSLLKAAYDKTENQVFLKNAAIVLAAKGRLREASHLRYNIPNDVAPEHPFFWSCIVYDLGVFDSIFGDLYFSLVYADKDGGEGKTAENARLHLMLAADAAYGQGDTERARAFWQAAADRSPEASPIVFYDLALTAPDEKERVDLLIECIDLYPDFYPVIARYVREDIALRELNSQDELSAYLESKGFYSMKMEETYFTSPKMTYKPEDLLARAMKNPDFDQRFILEEFRYNQITDKTYASKARGKADMWKILEKYGKESIIREYAKWYFAQSGDFNACLSVSEIGKRYEDSFYAGINSALSGDFENAVSSFAASAQVPAYAYASTVNSAYMYYMSGKTAEAVNAYSLAVSMTQDKKRQSMLHYEIASIFYERKAYDRAISVLGYALELNPKNYQAASLLKKIKELN</sequence>
<protein>
    <submittedName>
        <fullName evidence="5">Uncharacterized protein</fullName>
    </submittedName>
</protein>
<dbReference type="EMBL" id="AGDV01000001">
    <property type="protein sequence ID" value="EMB36238.1"/>
    <property type="molecule type" value="Genomic_DNA"/>
</dbReference>
<dbReference type="SUPFAM" id="SSF48452">
    <property type="entry name" value="TPR-like"/>
    <property type="match status" value="2"/>
</dbReference>
<feature type="signal peptide" evidence="4">
    <location>
        <begin position="1"/>
        <end position="21"/>
    </location>
</feature>
<keyword evidence="1" id="KW-0677">Repeat</keyword>
<dbReference type="Proteomes" id="UP000011705">
    <property type="component" value="Chromosome"/>
</dbReference>
<keyword evidence="2 3" id="KW-0802">TPR repeat</keyword>
<dbReference type="PANTHER" id="PTHR45586:SF1">
    <property type="entry name" value="LIPOPOLYSACCHARIDE ASSEMBLY PROTEIN B"/>
    <property type="match status" value="1"/>
</dbReference>
<dbReference type="InterPro" id="IPR051012">
    <property type="entry name" value="CellSynth/LPSAsmb/PSIAsmb"/>
</dbReference>
<dbReference type="SMART" id="SM00028">
    <property type="entry name" value="TPR"/>
    <property type="match status" value="3"/>
</dbReference>
<feature type="chain" id="PRO_5002393898" evidence="4">
    <location>
        <begin position="22"/>
        <end position="553"/>
    </location>
</feature>
<dbReference type="AlphaFoldDB" id="A0A0E2EKX8"/>
<dbReference type="InterPro" id="IPR011990">
    <property type="entry name" value="TPR-like_helical_dom_sf"/>
</dbReference>
<dbReference type="HOGENOM" id="CLU_492532_0_0_12"/>
<evidence type="ECO:0000313" key="5">
    <source>
        <dbReference type="EMBL" id="EMB36238.1"/>
    </source>
</evidence>
<dbReference type="RefSeq" id="WP_002683071.1">
    <property type="nucleotide sequence ID" value="NZ_CM001795.1"/>
</dbReference>
<evidence type="ECO:0000256" key="2">
    <source>
        <dbReference type="ARBA" id="ARBA00022803"/>
    </source>
</evidence>